<evidence type="ECO:0000313" key="2">
    <source>
        <dbReference type="Proteomes" id="UP000013909"/>
    </source>
</evidence>
<name>R7ZQS4_9BACT</name>
<dbReference type="Proteomes" id="UP000013909">
    <property type="component" value="Unassembled WGS sequence"/>
</dbReference>
<dbReference type="AlphaFoldDB" id="R7ZQS4"/>
<comment type="caution">
    <text evidence="1">The sequence shown here is derived from an EMBL/GenBank/DDBJ whole genome shotgun (WGS) entry which is preliminary data.</text>
</comment>
<proteinExistence type="predicted"/>
<sequence length="136" mass="15428">MRIWIALILLVGVSFLSEAKDKKEKTFLIIFNSEELRSHQTSSAKIELVFLDNFQTKSYAGNSDAALLITVPFEDWTECDMGKSLIILGDNRVVKLEEVAFRIIDLKQTDDRYANLLSKSSDDGKNGKKKTNLVRL</sequence>
<reference evidence="1 2" key="1">
    <citation type="submission" date="2013-02" db="EMBL/GenBank/DDBJ databases">
        <title>A novel strain isolated from Lonar lake, Maharashtra, India.</title>
        <authorList>
            <person name="Singh A."/>
        </authorList>
    </citation>
    <scope>NUCLEOTIDE SEQUENCE [LARGE SCALE GENOMIC DNA]</scope>
    <source>
        <strain evidence="1 2">AK24</strain>
    </source>
</reference>
<dbReference type="RefSeq" id="WP_010855016.1">
    <property type="nucleotide sequence ID" value="NZ_AQHR01000085.1"/>
</dbReference>
<evidence type="ECO:0000313" key="1">
    <source>
        <dbReference type="EMBL" id="EON76432.1"/>
    </source>
</evidence>
<keyword evidence="2" id="KW-1185">Reference proteome</keyword>
<gene>
    <name evidence="1" type="ORF">ADIS_2882</name>
</gene>
<protein>
    <submittedName>
        <fullName evidence="1">Uncharacterized protein</fullName>
    </submittedName>
</protein>
<organism evidence="1 2">
    <name type="scientific">Lunatimonas lonarensis</name>
    <dbReference type="NCBI Taxonomy" id="1232681"/>
    <lineage>
        <taxon>Bacteria</taxon>
        <taxon>Pseudomonadati</taxon>
        <taxon>Bacteroidota</taxon>
        <taxon>Cytophagia</taxon>
        <taxon>Cytophagales</taxon>
        <taxon>Cyclobacteriaceae</taxon>
    </lineage>
</organism>
<dbReference type="OrthoDB" id="826810at2"/>
<accession>R7ZQS4</accession>
<dbReference type="STRING" id="1232681.ADIS_2882"/>
<dbReference type="EMBL" id="AQHR01000085">
    <property type="protein sequence ID" value="EON76432.1"/>
    <property type="molecule type" value="Genomic_DNA"/>
</dbReference>